<dbReference type="OrthoDB" id="408320at2759"/>
<dbReference type="EC" id="3.2.1.23" evidence="2"/>
<comment type="caution">
    <text evidence="7">The sequence shown here is derived from an EMBL/GenBank/DDBJ whole genome shotgun (WGS) entry which is preliminary data.</text>
</comment>
<keyword evidence="3" id="KW-0378">Hydrolase</keyword>
<comment type="catalytic activity">
    <reaction evidence="1">
        <text>Hydrolysis of terminal non-reducing beta-D-galactose residues in beta-D-galactosides.</text>
        <dbReference type="EC" id="3.2.1.23"/>
    </reaction>
</comment>
<dbReference type="SUPFAM" id="SSF51445">
    <property type="entry name" value="(Trans)glycosidases"/>
    <property type="match status" value="1"/>
</dbReference>
<keyword evidence="4" id="KW-0326">Glycosidase</keyword>
<dbReference type="InterPro" id="IPR006101">
    <property type="entry name" value="Glyco_hydro_2"/>
</dbReference>
<dbReference type="GO" id="GO:0004565">
    <property type="term" value="F:beta-galactosidase activity"/>
    <property type="evidence" value="ECO:0007669"/>
    <property type="project" value="UniProtKB-EC"/>
</dbReference>
<dbReference type="EMBL" id="JAGGNH010000003">
    <property type="protein sequence ID" value="KAJ0977502.1"/>
    <property type="molecule type" value="Genomic_DNA"/>
</dbReference>
<dbReference type="GO" id="GO:0009341">
    <property type="term" value="C:beta-galactosidase complex"/>
    <property type="evidence" value="ECO:0007669"/>
    <property type="project" value="InterPro"/>
</dbReference>
<dbReference type="AlphaFoldDB" id="A0A9D5CS38"/>
<dbReference type="PROSITE" id="PS00719">
    <property type="entry name" value="GLYCOSYL_HYDROL_F2_1"/>
    <property type="match status" value="1"/>
</dbReference>
<dbReference type="SMART" id="SM01038">
    <property type="entry name" value="Bgal_small_N"/>
    <property type="match status" value="1"/>
</dbReference>
<dbReference type="InterPro" id="IPR017853">
    <property type="entry name" value="GH"/>
</dbReference>
<dbReference type="Pfam" id="PF16353">
    <property type="entry name" value="LacZ_4"/>
    <property type="match status" value="1"/>
</dbReference>
<evidence type="ECO:0000256" key="2">
    <source>
        <dbReference type="ARBA" id="ARBA00012756"/>
    </source>
</evidence>
<organism evidence="7 8">
    <name type="scientific">Dioscorea zingiberensis</name>
    <dbReference type="NCBI Taxonomy" id="325984"/>
    <lineage>
        <taxon>Eukaryota</taxon>
        <taxon>Viridiplantae</taxon>
        <taxon>Streptophyta</taxon>
        <taxon>Embryophyta</taxon>
        <taxon>Tracheophyta</taxon>
        <taxon>Spermatophyta</taxon>
        <taxon>Magnoliopsida</taxon>
        <taxon>Liliopsida</taxon>
        <taxon>Dioscoreales</taxon>
        <taxon>Dioscoreaceae</taxon>
        <taxon>Dioscorea</taxon>
    </lineage>
</organism>
<proteinExistence type="predicted"/>
<gene>
    <name evidence="7" type="ORF">J5N97_012976</name>
</gene>
<sequence>MVEVKVDMAQVNSEEINLSSLTMEAALYDNAECFVRENSGVTNSSSYSPVYLKPKSLPSGVGFRGYHLNGKLDMPKLWSSEHPNLYTLVLTLKDETGKLLDCESCQVGIRQVSRSHKQMLVNGKPVVIRGVNRHEHHPRTGKTNLEACMIKDLVLMKQNNINAVRNSHYPQHPRWYELCDLFGVYMIDEANIETHGFCLSTQFKHPTSEPSWAASMLDRVVSMVERDKNHACIIAWSLGNESDYGPNHSALAGWIRGKDPSRLLHYEGGGSRTSSTDIVCPMYMRVWDIVKIANDPSETRPLILCEYSHAMGNSNGNIHEYWKAIDSTFGLQGGFIWDWVDQALLKEGTDGCKYWAYGGAFGDTPNDLNFCLNGLTWPDRTPHPALHEVKHVYQPIKATLMESRIKIINALFFESTRGLEFSWHLNGDGCSLGCGVLDVPVIGPQSSYDIELDSSPWNSLWVSCSAAETFVTITAKLKYSTRWVKDGHILASTQLCLPSKRNPSPHVIKMVGCGTLTSEHVCDTITITKENNWQIKINTNTGTIENWEVEGHLLTCKGLLPCFWRAPTDNDKGGESNSYASKWQAAFLDKMSFRTAYCSIEQQTDHAVQIKTIYVVVPEDQDFLSKDEHAIDESETRGSISFRVEVCYWFYGSGDLIVEYNINPNSDLPPLPRVGVVFHVEQSFDEVTWYGKGPFECYPDRKEAAHVGIYKSNVADMHVPYIVPGESSGRADVRWVAFQDRKGYGLFASVYGSSPPMQMSASYYGTSELDKATHNKDLVKGDDIEVHLDHKHMGLGGDDSWSPSVHDQYLVPPVPYSFCIRFCPILPSVSCQDIYRTQLQL</sequence>
<evidence type="ECO:0000256" key="3">
    <source>
        <dbReference type="ARBA" id="ARBA00022801"/>
    </source>
</evidence>
<dbReference type="PANTHER" id="PTHR46323:SF2">
    <property type="entry name" value="BETA-GALACTOSIDASE"/>
    <property type="match status" value="1"/>
</dbReference>
<dbReference type="InterPro" id="IPR032312">
    <property type="entry name" value="LacZ_4"/>
</dbReference>
<protein>
    <recommendedName>
        <fullName evidence="2">beta-galactosidase</fullName>
        <ecNumber evidence="2">3.2.1.23</ecNumber>
    </recommendedName>
    <alternativeName>
        <fullName evidence="5">Lactase</fullName>
    </alternativeName>
</protein>
<dbReference type="InterPro" id="IPR004199">
    <property type="entry name" value="B-gal_small/dom_5"/>
</dbReference>
<dbReference type="SUPFAM" id="SSF49303">
    <property type="entry name" value="beta-Galactosidase/glucuronidase domain"/>
    <property type="match status" value="2"/>
</dbReference>
<reference evidence="7" key="1">
    <citation type="submission" date="2021-03" db="EMBL/GenBank/DDBJ databases">
        <authorList>
            <person name="Li Z."/>
            <person name="Yang C."/>
        </authorList>
    </citation>
    <scope>NUCLEOTIDE SEQUENCE</scope>
    <source>
        <strain evidence="7">Dzin_1.0</strain>
        <tissue evidence="7">Leaf</tissue>
    </source>
</reference>
<reference evidence="7" key="2">
    <citation type="journal article" date="2022" name="Hortic Res">
        <title>The genome of Dioscorea zingiberensis sheds light on the biosynthesis, origin and evolution of the medicinally important diosgenin saponins.</title>
        <authorList>
            <person name="Li Y."/>
            <person name="Tan C."/>
            <person name="Li Z."/>
            <person name="Guo J."/>
            <person name="Li S."/>
            <person name="Chen X."/>
            <person name="Wang C."/>
            <person name="Dai X."/>
            <person name="Yang H."/>
            <person name="Song W."/>
            <person name="Hou L."/>
            <person name="Xu J."/>
            <person name="Tong Z."/>
            <person name="Xu A."/>
            <person name="Yuan X."/>
            <person name="Wang W."/>
            <person name="Yang Q."/>
            <person name="Chen L."/>
            <person name="Sun Z."/>
            <person name="Wang K."/>
            <person name="Pan B."/>
            <person name="Chen J."/>
            <person name="Bao Y."/>
            <person name="Liu F."/>
            <person name="Qi X."/>
            <person name="Gang D.R."/>
            <person name="Wen J."/>
            <person name="Li J."/>
        </authorList>
    </citation>
    <scope>NUCLEOTIDE SEQUENCE</scope>
    <source>
        <strain evidence="7">Dzin_1.0</strain>
    </source>
</reference>
<dbReference type="PRINTS" id="PR00132">
    <property type="entry name" value="GLHYDRLASE2"/>
</dbReference>
<dbReference type="InterPro" id="IPR036156">
    <property type="entry name" value="Beta-gal/glucu_dom_sf"/>
</dbReference>
<dbReference type="InterPro" id="IPR011013">
    <property type="entry name" value="Gal_mutarotase_sf_dom"/>
</dbReference>
<dbReference type="Gene3D" id="2.70.98.10">
    <property type="match status" value="1"/>
</dbReference>
<dbReference type="Pfam" id="PF00703">
    <property type="entry name" value="Glyco_hydro_2"/>
    <property type="match status" value="1"/>
</dbReference>
<dbReference type="InterPro" id="IPR014718">
    <property type="entry name" value="GH-type_carb-bd"/>
</dbReference>
<dbReference type="GO" id="GO:0005990">
    <property type="term" value="P:lactose catabolic process"/>
    <property type="evidence" value="ECO:0007669"/>
    <property type="project" value="TreeGrafter"/>
</dbReference>
<dbReference type="Gene3D" id="2.60.40.10">
    <property type="entry name" value="Immunoglobulins"/>
    <property type="match status" value="2"/>
</dbReference>
<dbReference type="InterPro" id="IPR006103">
    <property type="entry name" value="Glyco_hydro_2_cat"/>
</dbReference>
<accession>A0A9D5CS38</accession>
<evidence type="ECO:0000256" key="1">
    <source>
        <dbReference type="ARBA" id="ARBA00001412"/>
    </source>
</evidence>
<dbReference type="InterPro" id="IPR013783">
    <property type="entry name" value="Ig-like_fold"/>
</dbReference>
<dbReference type="GO" id="GO:0030246">
    <property type="term" value="F:carbohydrate binding"/>
    <property type="evidence" value="ECO:0007669"/>
    <property type="project" value="InterPro"/>
</dbReference>
<dbReference type="Gene3D" id="3.20.20.80">
    <property type="entry name" value="Glycosidases"/>
    <property type="match status" value="1"/>
</dbReference>
<dbReference type="InterPro" id="IPR023230">
    <property type="entry name" value="Glyco_hydro_2_CS"/>
</dbReference>
<dbReference type="FunFam" id="3.20.20.80:FF:000018">
    <property type="entry name" value="Beta-galactosidase"/>
    <property type="match status" value="1"/>
</dbReference>
<dbReference type="SUPFAM" id="SSF74650">
    <property type="entry name" value="Galactose mutarotase-like"/>
    <property type="match status" value="1"/>
</dbReference>
<name>A0A9D5CS38_9LILI</name>
<dbReference type="FunFam" id="2.70.98.10:FF:000017">
    <property type="entry name" value="Glycoside hydrolase family 2 protein"/>
    <property type="match status" value="1"/>
</dbReference>
<dbReference type="InterPro" id="IPR006102">
    <property type="entry name" value="Ig-like_GH2"/>
</dbReference>
<dbReference type="Pfam" id="PF02836">
    <property type="entry name" value="Glyco_hydro_2_C"/>
    <property type="match status" value="1"/>
</dbReference>
<evidence type="ECO:0000259" key="6">
    <source>
        <dbReference type="SMART" id="SM01038"/>
    </source>
</evidence>
<feature type="domain" description="Beta galactosidase small chain/" evidence="6">
    <location>
        <begin position="526"/>
        <end position="823"/>
    </location>
</feature>
<dbReference type="PANTHER" id="PTHR46323">
    <property type="entry name" value="BETA-GALACTOSIDASE"/>
    <property type="match status" value="1"/>
</dbReference>
<evidence type="ECO:0000256" key="5">
    <source>
        <dbReference type="ARBA" id="ARBA00032230"/>
    </source>
</evidence>
<dbReference type="InterPro" id="IPR050347">
    <property type="entry name" value="Bact_Beta-galactosidase"/>
</dbReference>
<keyword evidence="8" id="KW-1185">Reference proteome</keyword>
<evidence type="ECO:0000256" key="4">
    <source>
        <dbReference type="ARBA" id="ARBA00023295"/>
    </source>
</evidence>
<dbReference type="Proteomes" id="UP001085076">
    <property type="component" value="Miscellaneous, Linkage group lg03"/>
</dbReference>
<evidence type="ECO:0000313" key="8">
    <source>
        <dbReference type="Proteomes" id="UP001085076"/>
    </source>
</evidence>
<evidence type="ECO:0000313" key="7">
    <source>
        <dbReference type="EMBL" id="KAJ0977502.1"/>
    </source>
</evidence>
<dbReference type="Pfam" id="PF02929">
    <property type="entry name" value="Bgal_small_N"/>
    <property type="match status" value="1"/>
</dbReference>